<accession>A0A183HAC6</accession>
<dbReference type="AlphaFoldDB" id="A0A183HAC6"/>
<reference evidence="1 2" key="2">
    <citation type="submission" date="2018-11" db="EMBL/GenBank/DDBJ databases">
        <authorList>
            <consortium name="Pathogen Informatics"/>
        </authorList>
    </citation>
    <scope>NUCLEOTIDE SEQUENCE [LARGE SCALE GENOMIC DNA]</scope>
</reference>
<dbReference type="WBParaSite" id="OFLC_0000443701-mRNA-1">
    <property type="protein sequence ID" value="OFLC_0000443701-mRNA-1"/>
    <property type="gene ID" value="OFLC_0000443701"/>
</dbReference>
<dbReference type="EMBL" id="UZAJ01003374">
    <property type="protein sequence ID" value="VDO40012.1"/>
    <property type="molecule type" value="Genomic_DNA"/>
</dbReference>
<evidence type="ECO:0000313" key="1">
    <source>
        <dbReference type="EMBL" id="VDO40012.1"/>
    </source>
</evidence>
<reference evidence="3" key="1">
    <citation type="submission" date="2016-06" db="UniProtKB">
        <authorList>
            <consortium name="WormBaseParasite"/>
        </authorList>
    </citation>
    <scope>IDENTIFICATION</scope>
</reference>
<sequence length="80" mass="9062">MVKCGHGRRAGKRLETEHCRTTREWHESKNASVRCSSDDPTRRFGCGYFIDIVDASDSSYHPDAACPTDPCHSDTQFTNR</sequence>
<proteinExistence type="predicted"/>
<evidence type="ECO:0000313" key="2">
    <source>
        <dbReference type="Proteomes" id="UP000267606"/>
    </source>
</evidence>
<gene>
    <name evidence="1" type="ORF">OFLC_LOCUS4438</name>
</gene>
<protein>
    <submittedName>
        <fullName evidence="1 3">Uncharacterized protein</fullName>
    </submittedName>
</protein>
<organism evidence="3">
    <name type="scientific">Onchocerca flexuosa</name>
    <dbReference type="NCBI Taxonomy" id="387005"/>
    <lineage>
        <taxon>Eukaryota</taxon>
        <taxon>Metazoa</taxon>
        <taxon>Ecdysozoa</taxon>
        <taxon>Nematoda</taxon>
        <taxon>Chromadorea</taxon>
        <taxon>Rhabditida</taxon>
        <taxon>Spirurina</taxon>
        <taxon>Spiruromorpha</taxon>
        <taxon>Filarioidea</taxon>
        <taxon>Onchocercidae</taxon>
        <taxon>Onchocerca</taxon>
    </lineage>
</organism>
<evidence type="ECO:0000313" key="3">
    <source>
        <dbReference type="WBParaSite" id="OFLC_0000443701-mRNA-1"/>
    </source>
</evidence>
<dbReference type="Proteomes" id="UP000267606">
    <property type="component" value="Unassembled WGS sequence"/>
</dbReference>
<keyword evidence="2" id="KW-1185">Reference proteome</keyword>
<name>A0A183HAC6_9BILA</name>